<dbReference type="InterPro" id="IPR042261">
    <property type="entry name" value="Lsr2-like_dimerization"/>
</dbReference>
<feature type="domain" description="Lsr2 DNA-binding" evidence="4">
    <location>
        <begin position="154"/>
        <end position="186"/>
    </location>
</feature>
<feature type="domain" description="Lsr2 dimerization" evidence="3">
    <location>
        <begin position="1"/>
        <end position="63"/>
    </location>
</feature>
<reference evidence="5 6" key="1">
    <citation type="submission" date="2024-06" db="EMBL/GenBank/DDBJ databases">
        <title>The Natural Products Discovery Center: Release of the First 8490 Sequenced Strains for Exploring Actinobacteria Biosynthetic Diversity.</title>
        <authorList>
            <person name="Kalkreuter E."/>
            <person name="Kautsar S.A."/>
            <person name="Yang D."/>
            <person name="Bader C.D."/>
            <person name="Teijaro C.N."/>
            <person name="Fluegel L."/>
            <person name="Davis C.M."/>
            <person name="Simpson J.R."/>
            <person name="Lauterbach L."/>
            <person name="Steele A.D."/>
            <person name="Gui C."/>
            <person name="Meng S."/>
            <person name="Li G."/>
            <person name="Viehrig K."/>
            <person name="Ye F."/>
            <person name="Su P."/>
            <person name="Kiefer A.F."/>
            <person name="Nichols A."/>
            <person name="Cepeda A.J."/>
            <person name="Yan W."/>
            <person name="Fan B."/>
            <person name="Jiang Y."/>
            <person name="Adhikari A."/>
            <person name="Zheng C.-J."/>
            <person name="Schuster L."/>
            <person name="Cowan T.M."/>
            <person name="Smanski M.J."/>
            <person name="Chevrette M.G."/>
            <person name="De Carvalho L.P.S."/>
            <person name="Shen B."/>
        </authorList>
    </citation>
    <scope>NUCLEOTIDE SEQUENCE [LARGE SCALE GENOMIC DNA]</scope>
    <source>
        <strain evidence="5 6">NPDC050403</strain>
    </source>
</reference>
<dbReference type="Pfam" id="PF23359">
    <property type="entry name" value="Lsr2_DNA-bd"/>
    <property type="match status" value="2"/>
</dbReference>
<feature type="region of interest" description="Disordered" evidence="2">
    <location>
        <begin position="120"/>
        <end position="190"/>
    </location>
</feature>
<dbReference type="InterPro" id="IPR055370">
    <property type="entry name" value="Lsr2_DNA-bd"/>
</dbReference>
<evidence type="ECO:0000313" key="6">
    <source>
        <dbReference type="Proteomes" id="UP001551695"/>
    </source>
</evidence>
<organism evidence="5 6">
    <name type="scientific">Nocardia aurea</name>
    <dbReference type="NCBI Taxonomy" id="2144174"/>
    <lineage>
        <taxon>Bacteria</taxon>
        <taxon>Bacillati</taxon>
        <taxon>Actinomycetota</taxon>
        <taxon>Actinomycetes</taxon>
        <taxon>Mycobacteriales</taxon>
        <taxon>Nocardiaceae</taxon>
        <taxon>Nocardia</taxon>
    </lineage>
</organism>
<feature type="compositionally biased region" description="Basic and acidic residues" evidence="2">
    <location>
        <begin position="87"/>
        <end position="100"/>
    </location>
</feature>
<protein>
    <submittedName>
        <fullName evidence="5">Histone-like nucleoid-structuring protein Lsr2</fullName>
    </submittedName>
</protein>
<gene>
    <name evidence="5" type="ORF">AB0I48_22600</name>
</gene>
<evidence type="ECO:0000259" key="4">
    <source>
        <dbReference type="Pfam" id="PF23359"/>
    </source>
</evidence>
<accession>A0ABV3FY63</accession>
<sequence length="190" mass="21153">MAKTTVVLTRDDWTGDIVDPIDIAPKQITTFTFNGREYSLDLSMSSANELAAALAPWMEKASDVNVVGRRTRKIKAGSESSSETDPEERTRIREWARDNGYEIGPRGRISEAILQAFENRDHTPQNTIDTAATPEPAPEPDPQPADDDTKPTPAERAAIRQWALEQGRDVKTRGPLSPELIRDYRQTHAA</sequence>
<proteinExistence type="predicted"/>
<dbReference type="Pfam" id="PF11774">
    <property type="entry name" value="Lsr2"/>
    <property type="match status" value="1"/>
</dbReference>
<feature type="region of interest" description="Disordered" evidence="2">
    <location>
        <begin position="72"/>
        <end position="106"/>
    </location>
</feature>
<evidence type="ECO:0000259" key="3">
    <source>
        <dbReference type="Pfam" id="PF11774"/>
    </source>
</evidence>
<evidence type="ECO:0000256" key="1">
    <source>
        <dbReference type="ARBA" id="ARBA00023125"/>
    </source>
</evidence>
<dbReference type="Proteomes" id="UP001551695">
    <property type="component" value="Unassembled WGS sequence"/>
</dbReference>
<name>A0ABV3FY63_9NOCA</name>
<evidence type="ECO:0000256" key="2">
    <source>
        <dbReference type="SAM" id="MobiDB-lite"/>
    </source>
</evidence>
<feature type="compositionally biased region" description="Basic and acidic residues" evidence="2">
    <location>
        <begin position="180"/>
        <end position="190"/>
    </location>
</feature>
<dbReference type="InterPro" id="IPR036625">
    <property type="entry name" value="E3-bd_dom_sf"/>
</dbReference>
<keyword evidence="1" id="KW-0238">DNA-binding</keyword>
<dbReference type="EMBL" id="JBFAKC010000010">
    <property type="protein sequence ID" value="MEV0710362.1"/>
    <property type="molecule type" value="Genomic_DNA"/>
</dbReference>
<evidence type="ECO:0000313" key="5">
    <source>
        <dbReference type="EMBL" id="MEV0710362.1"/>
    </source>
</evidence>
<dbReference type="Gene3D" id="4.10.320.10">
    <property type="entry name" value="E3-binding domain"/>
    <property type="match status" value="2"/>
</dbReference>
<keyword evidence="6" id="KW-1185">Reference proteome</keyword>
<dbReference type="Gene3D" id="3.30.60.230">
    <property type="entry name" value="Lsr2, dimerization domain"/>
    <property type="match status" value="1"/>
</dbReference>
<dbReference type="RefSeq" id="WP_357786210.1">
    <property type="nucleotide sequence ID" value="NZ_JBFAKC010000010.1"/>
</dbReference>
<comment type="caution">
    <text evidence="5">The sequence shown here is derived from an EMBL/GenBank/DDBJ whole genome shotgun (WGS) entry which is preliminary data.</text>
</comment>
<feature type="domain" description="Lsr2 DNA-binding" evidence="4">
    <location>
        <begin position="85"/>
        <end position="118"/>
    </location>
</feature>
<dbReference type="InterPro" id="IPR024412">
    <property type="entry name" value="Lsr2_dim_dom"/>
</dbReference>